<keyword evidence="1 3" id="KW-0807">Transducer</keyword>
<dbReference type="Pfam" id="PF00015">
    <property type="entry name" value="MCPsignal"/>
    <property type="match status" value="1"/>
</dbReference>
<dbReference type="SUPFAM" id="SSF58104">
    <property type="entry name" value="Methyl-accepting chemotaxis protein (MCP) signaling domain"/>
    <property type="match status" value="1"/>
</dbReference>
<sequence>MQFKPLKIRGKLTSYFLGFSLVPCLIFLTGIYFGGDLLKYYRGLRLQDLASALSHNVENNLFERYGDVQAFSSNDSAKNKTNWGNPDAANPLVQAMNNYTTLYGMYDLMLVIDTNGVVQSVNTVGADGKPINSHIMLGQSFGNADWFKKTLKGEYLVGKNGFTGTLVTQPQHYDFLDKVYNRKDSYNIIFSSQIKDTNGAVIGVWANFASMGLVENFATMAYNEMKSQGIENSEVVILDEKGFPVVHYDFALLQNGKYVRDFKILGKENFVEMGYGAAKEALAGQAGVVESFNDHAKEDAVTGFTHTPGAYDYPGIGWSYFVSTSKALAYADVYKSIIISMVGIALLGLIASIMGYAISGGFTRPILRITDLMNRLTGGDVNIQIDSKDLSRHDEIGDMSKAVEVFKDNAIKVIEMSEAREKEALMREKEIKEKLLTLSNGLESELESTLKQVMQNADAVLKMTESMNVSSSNVSTQSTSANEATDETTRDVESVAAATEELSSSIHEISARVAESTRIVQTAVTTTENTNTTIQELAHASTHIGEVIKLISDIAERTNLLALNATIEAARAGDAGKGFAVVAAEVKNLANQTTQATEEIVGQINAIQEATQGSVVAISEITKTIQEVDHASSSIAAAVEEQGIATGEINKRTQQAASRTREVANGISIMNTEAQETGRLSSEVMSATTKIVKEMEALQLRMKQVIRESYAGDRRQSKRYKNPSSATINGQSYSLKDISGSGLSINTFGTEHFLTMGSTVSIEIPGYASKLSGNVVDTSDPTYIRVVFTVDDDESKKIDNYLAGLNGVKRAA</sequence>
<evidence type="ECO:0000259" key="7">
    <source>
        <dbReference type="PROSITE" id="PS50885"/>
    </source>
</evidence>
<accession>A0ABZ2C4N8</accession>
<evidence type="ECO:0000313" key="8">
    <source>
        <dbReference type="EMBL" id="WVX66628.1"/>
    </source>
</evidence>
<dbReference type="PANTHER" id="PTHR32089">
    <property type="entry name" value="METHYL-ACCEPTING CHEMOTAXIS PROTEIN MCPB"/>
    <property type="match status" value="1"/>
</dbReference>
<feature type="compositionally biased region" description="Low complexity" evidence="4">
    <location>
        <begin position="469"/>
        <end position="480"/>
    </location>
</feature>
<dbReference type="Gene3D" id="6.10.340.10">
    <property type="match status" value="1"/>
</dbReference>
<feature type="transmembrane region" description="Helical" evidence="5">
    <location>
        <begin position="337"/>
        <end position="358"/>
    </location>
</feature>
<comment type="similarity">
    <text evidence="2">Belongs to the methyl-accepting chemotaxis (MCP) protein family.</text>
</comment>
<dbReference type="InterPro" id="IPR003660">
    <property type="entry name" value="HAMP_dom"/>
</dbReference>
<dbReference type="PROSITE" id="PS50885">
    <property type="entry name" value="HAMP"/>
    <property type="match status" value="1"/>
</dbReference>
<keyword evidence="5" id="KW-0472">Membrane</keyword>
<dbReference type="Gene3D" id="1.10.287.950">
    <property type="entry name" value="Methyl-accepting chemotaxis protein"/>
    <property type="match status" value="1"/>
</dbReference>
<proteinExistence type="inferred from homology"/>
<dbReference type="RefSeq" id="WP_331255478.1">
    <property type="nucleotide sequence ID" value="NZ_CP133270.1"/>
</dbReference>
<protein>
    <submittedName>
        <fullName evidence="8">Cache, Tar and PilZ domain-containing protein</fullName>
    </submittedName>
</protein>
<evidence type="ECO:0000256" key="4">
    <source>
        <dbReference type="SAM" id="MobiDB-lite"/>
    </source>
</evidence>
<dbReference type="InterPro" id="IPR004089">
    <property type="entry name" value="MCPsignal_dom"/>
</dbReference>
<evidence type="ECO:0000259" key="6">
    <source>
        <dbReference type="PROSITE" id="PS50111"/>
    </source>
</evidence>
<evidence type="ECO:0000313" key="9">
    <source>
        <dbReference type="Proteomes" id="UP001330434"/>
    </source>
</evidence>
<name>A0ABZ2C4N8_9PROT</name>
<gene>
    <name evidence="8" type="ORF">Bealeia1_00808</name>
</gene>
<feature type="domain" description="HAMP" evidence="7">
    <location>
        <begin position="360"/>
        <end position="415"/>
    </location>
</feature>
<feature type="region of interest" description="Disordered" evidence="4">
    <location>
        <begin position="469"/>
        <end position="490"/>
    </location>
</feature>
<feature type="domain" description="Methyl-accepting transducer" evidence="6">
    <location>
        <begin position="456"/>
        <end position="692"/>
    </location>
</feature>
<reference evidence="8 9" key="1">
    <citation type="journal article" date="2024" name="Environ. Microbiol.">
        <title>Novel evolutionary insights on the interactions of the Holosporales (Alphaproteobacteria) with eukaryotic hosts from comparative genomics.</title>
        <authorList>
            <person name="Giovannini M."/>
            <person name="Petroni G."/>
            <person name="Castelli M."/>
        </authorList>
    </citation>
    <scope>NUCLEOTIDE SEQUENCE [LARGE SCALE GENOMIC DNA]</scope>
    <source>
        <strain evidence="8 9">US_Bl 15I1</strain>
    </source>
</reference>
<dbReference type="PANTHER" id="PTHR32089:SF112">
    <property type="entry name" value="LYSOZYME-LIKE PROTEIN-RELATED"/>
    <property type="match status" value="1"/>
</dbReference>
<dbReference type="Pfam" id="PF00672">
    <property type="entry name" value="HAMP"/>
    <property type="match status" value="1"/>
</dbReference>
<evidence type="ECO:0000256" key="2">
    <source>
        <dbReference type="ARBA" id="ARBA00029447"/>
    </source>
</evidence>
<dbReference type="SMART" id="SM00304">
    <property type="entry name" value="HAMP"/>
    <property type="match status" value="1"/>
</dbReference>
<dbReference type="CDD" id="cd06225">
    <property type="entry name" value="HAMP"/>
    <property type="match status" value="1"/>
</dbReference>
<keyword evidence="9" id="KW-1185">Reference proteome</keyword>
<dbReference type="Proteomes" id="UP001330434">
    <property type="component" value="Chromosome"/>
</dbReference>
<dbReference type="PROSITE" id="PS50111">
    <property type="entry name" value="CHEMOTAXIS_TRANSDUC_2"/>
    <property type="match status" value="1"/>
</dbReference>
<feature type="transmembrane region" description="Helical" evidence="5">
    <location>
        <begin position="12"/>
        <end position="35"/>
    </location>
</feature>
<evidence type="ECO:0000256" key="5">
    <source>
        <dbReference type="SAM" id="Phobius"/>
    </source>
</evidence>
<evidence type="ECO:0000256" key="3">
    <source>
        <dbReference type="PROSITE-ProRule" id="PRU00284"/>
    </source>
</evidence>
<keyword evidence="5" id="KW-1133">Transmembrane helix</keyword>
<dbReference type="SMART" id="SM00283">
    <property type="entry name" value="MA"/>
    <property type="match status" value="1"/>
</dbReference>
<evidence type="ECO:0000256" key="1">
    <source>
        <dbReference type="ARBA" id="ARBA00023224"/>
    </source>
</evidence>
<keyword evidence="5" id="KW-0812">Transmembrane</keyword>
<dbReference type="EMBL" id="CP133270">
    <property type="protein sequence ID" value="WVX66628.1"/>
    <property type="molecule type" value="Genomic_DNA"/>
</dbReference>
<dbReference type="Pfam" id="PF07238">
    <property type="entry name" value="PilZ"/>
    <property type="match status" value="1"/>
</dbReference>
<dbReference type="InterPro" id="IPR009875">
    <property type="entry name" value="PilZ_domain"/>
</dbReference>
<organism evidence="8 9">
    <name type="scientific">Candidatus Bealeia paramacronuclearis</name>
    <dbReference type="NCBI Taxonomy" id="1921001"/>
    <lineage>
        <taxon>Bacteria</taxon>
        <taxon>Pseudomonadati</taxon>
        <taxon>Pseudomonadota</taxon>
        <taxon>Alphaproteobacteria</taxon>
        <taxon>Holosporales</taxon>
        <taxon>Holosporaceae</taxon>
        <taxon>Candidatus Bealeia</taxon>
    </lineage>
</organism>